<accession>A0A561QVA2</accession>
<proteinExistence type="predicted"/>
<evidence type="ECO:0000259" key="2">
    <source>
        <dbReference type="PROSITE" id="PS50995"/>
    </source>
</evidence>
<dbReference type="Proteomes" id="UP000320653">
    <property type="component" value="Unassembled WGS sequence"/>
</dbReference>
<dbReference type="RefSeq" id="WP_145636395.1">
    <property type="nucleotide sequence ID" value="NZ_VIWP01000003.1"/>
</dbReference>
<organism evidence="4 5">
    <name type="scientific">Neorhizobium alkalisoli</name>
    <dbReference type="NCBI Taxonomy" id="528178"/>
    <lineage>
        <taxon>Bacteria</taxon>
        <taxon>Pseudomonadati</taxon>
        <taxon>Pseudomonadota</taxon>
        <taxon>Alphaproteobacteria</taxon>
        <taxon>Hyphomicrobiales</taxon>
        <taxon>Rhizobiaceae</taxon>
        <taxon>Rhizobium/Agrobacterium group</taxon>
        <taxon>Neorhizobium</taxon>
    </lineage>
</organism>
<dbReference type="EMBL" id="VIWP01000003">
    <property type="protein sequence ID" value="TWF54298.1"/>
    <property type="molecule type" value="Genomic_DNA"/>
</dbReference>
<keyword evidence="1 4" id="KW-0808">Transferase</keyword>
<comment type="caution">
    <text evidence="4">The sequence shown here is derived from an EMBL/GenBank/DDBJ whole genome shotgun (WGS) entry which is preliminary data.</text>
</comment>
<evidence type="ECO:0000313" key="4">
    <source>
        <dbReference type="EMBL" id="TWF54298.1"/>
    </source>
</evidence>
<dbReference type="InterPro" id="IPR050769">
    <property type="entry name" value="NAT_camello-type"/>
</dbReference>
<feature type="domain" description="N-acetyltransferase" evidence="3">
    <location>
        <begin position="155"/>
        <end position="312"/>
    </location>
</feature>
<gene>
    <name evidence="4" type="ORF">FHW37_103162</name>
</gene>
<dbReference type="CDD" id="cd04301">
    <property type="entry name" value="NAT_SF"/>
    <property type="match status" value="1"/>
</dbReference>
<dbReference type="PANTHER" id="PTHR13947">
    <property type="entry name" value="GNAT FAMILY N-ACETYLTRANSFERASE"/>
    <property type="match status" value="1"/>
</dbReference>
<dbReference type="SMART" id="SM00347">
    <property type="entry name" value="HTH_MARR"/>
    <property type="match status" value="1"/>
</dbReference>
<dbReference type="Pfam" id="PF00583">
    <property type="entry name" value="Acetyltransf_1"/>
    <property type="match status" value="1"/>
</dbReference>
<keyword evidence="5" id="KW-1185">Reference proteome</keyword>
<name>A0A561QVA2_9HYPH</name>
<sequence length="319" mass="34962">MSDPDILDAIRAFNRFYTNKLGVLAKGYLNTAYTLTEARILYEMGARKQVSATGLNRDLGLDPAYLSRILKKFREAGFLTSEPDPADGRSQILSVTDQGQAEYERLGALSRAQIAGELADLVPEKRDALVASMASIRTILEPAPASPATAATASVVIREHRVGDMGWIIEAQAVAYATEYGWNEKFEGLLAEVAGKFIVNFNPEKERCWIAEKDGKRVGSIAIADGGNGTAKLRLLYLDPAARGLGLGRLLVDQCIAFSQLAGYDRLSLWTNDVLKAAIRIYETAGFTLVSEERHAMFGPACNGQTWELDLEERRRAGR</sequence>
<dbReference type="InterPro" id="IPR000835">
    <property type="entry name" value="HTH_MarR-typ"/>
</dbReference>
<feature type="domain" description="HTH marR-type" evidence="2">
    <location>
        <begin position="3"/>
        <end position="138"/>
    </location>
</feature>
<dbReference type="InterPro" id="IPR000182">
    <property type="entry name" value="GNAT_dom"/>
</dbReference>
<reference evidence="4 5" key="1">
    <citation type="submission" date="2019-06" db="EMBL/GenBank/DDBJ databases">
        <title>Sorghum-associated microbial communities from plants grown in Nebraska, USA.</title>
        <authorList>
            <person name="Schachtman D."/>
        </authorList>
    </citation>
    <scope>NUCLEOTIDE SEQUENCE [LARGE SCALE GENOMIC DNA]</scope>
    <source>
        <strain evidence="4 5">1225</strain>
    </source>
</reference>
<evidence type="ECO:0000256" key="1">
    <source>
        <dbReference type="ARBA" id="ARBA00022679"/>
    </source>
</evidence>
<dbReference type="AlphaFoldDB" id="A0A561QVA2"/>
<dbReference type="InterPro" id="IPR016181">
    <property type="entry name" value="Acyl_CoA_acyltransferase"/>
</dbReference>
<dbReference type="Pfam" id="PF12802">
    <property type="entry name" value="MarR_2"/>
    <property type="match status" value="1"/>
</dbReference>
<dbReference type="PANTHER" id="PTHR13947:SF37">
    <property type="entry name" value="LD18367P"/>
    <property type="match status" value="1"/>
</dbReference>
<dbReference type="PROSITE" id="PS50995">
    <property type="entry name" value="HTH_MARR_2"/>
    <property type="match status" value="1"/>
</dbReference>
<evidence type="ECO:0000313" key="5">
    <source>
        <dbReference type="Proteomes" id="UP000320653"/>
    </source>
</evidence>
<dbReference type="SUPFAM" id="SSF46785">
    <property type="entry name" value="Winged helix' DNA-binding domain"/>
    <property type="match status" value="1"/>
</dbReference>
<dbReference type="Gene3D" id="1.10.10.10">
    <property type="entry name" value="Winged helix-like DNA-binding domain superfamily/Winged helix DNA-binding domain"/>
    <property type="match status" value="1"/>
</dbReference>
<dbReference type="InterPro" id="IPR036390">
    <property type="entry name" value="WH_DNA-bd_sf"/>
</dbReference>
<dbReference type="SUPFAM" id="SSF55729">
    <property type="entry name" value="Acyl-CoA N-acyltransferases (Nat)"/>
    <property type="match status" value="1"/>
</dbReference>
<dbReference type="Gene3D" id="3.40.630.30">
    <property type="match status" value="1"/>
</dbReference>
<dbReference type="InterPro" id="IPR036388">
    <property type="entry name" value="WH-like_DNA-bd_sf"/>
</dbReference>
<dbReference type="PROSITE" id="PS51186">
    <property type="entry name" value="GNAT"/>
    <property type="match status" value="1"/>
</dbReference>
<dbReference type="GO" id="GO:0008080">
    <property type="term" value="F:N-acetyltransferase activity"/>
    <property type="evidence" value="ECO:0007669"/>
    <property type="project" value="InterPro"/>
</dbReference>
<protein>
    <submittedName>
        <fullName evidence="4">MarR family transcriptional regulator with acetyltransferase activity</fullName>
    </submittedName>
</protein>
<dbReference type="OrthoDB" id="273614at2"/>
<evidence type="ECO:0000259" key="3">
    <source>
        <dbReference type="PROSITE" id="PS51186"/>
    </source>
</evidence>
<dbReference type="GO" id="GO:0003700">
    <property type="term" value="F:DNA-binding transcription factor activity"/>
    <property type="evidence" value="ECO:0007669"/>
    <property type="project" value="InterPro"/>
</dbReference>